<organism evidence="2 3">
    <name type="scientific">Niallia circulans</name>
    <name type="common">Bacillus circulans</name>
    <dbReference type="NCBI Taxonomy" id="1397"/>
    <lineage>
        <taxon>Bacteria</taxon>
        <taxon>Bacillati</taxon>
        <taxon>Bacillota</taxon>
        <taxon>Bacilli</taxon>
        <taxon>Bacillales</taxon>
        <taxon>Bacillaceae</taxon>
        <taxon>Niallia</taxon>
    </lineage>
</organism>
<dbReference type="AlphaFoldDB" id="A0AA91Z2C6"/>
<feature type="domain" description="YbaK/aminoacyl-tRNA synthetase-associated" evidence="1">
    <location>
        <begin position="22"/>
        <end position="140"/>
    </location>
</feature>
<dbReference type="Pfam" id="PF04073">
    <property type="entry name" value="tRNA_edit"/>
    <property type="match status" value="1"/>
</dbReference>
<reference evidence="2 3" key="1">
    <citation type="submission" date="2017-07" db="EMBL/GenBank/DDBJ databases">
        <title>Isolation and whole genome analysis of endospore-forming bacteria from heroin.</title>
        <authorList>
            <person name="Kalinowski J."/>
            <person name="Ahrens B."/>
            <person name="Al-Dilaimi A."/>
            <person name="Winkler A."/>
            <person name="Wibberg D."/>
            <person name="Schleenbecker U."/>
            <person name="Ruckert C."/>
            <person name="Wolfel R."/>
            <person name="Grass G."/>
        </authorList>
    </citation>
    <scope>NUCLEOTIDE SEQUENCE [LARGE SCALE GENOMIC DNA]</scope>
    <source>
        <strain evidence="2 3">7521-2</strain>
    </source>
</reference>
<dbReference type="PANTHER" id="PTHR30411">
    <property type="entry name" value="CYTOPLASMIC PROTEIN"/>
    <property type="match status" value="1"/>
</dbReference>
<name>A0AA91Z2C6_NIACI</name>
<dbReference type="PANTHER" id="PTHR30411:SF1">
    <property type="entry name" value="CYTOPLASMIC PROTEIN"/>
    <property type="match status" value="1"/>
</dbReference>
<accession>A0AA91Z2C6</accession>
<comment type="caution">
    <text evidence="2">The sequence shown here is derived from an EMBL/GenBank/DDBJ whole genome shotgun (WGS) entry which is preliminary data.</text>
</comment>
<dbReference type="GO" id="GO:0002161">
    <property type="term" value="F:aminoacyl-tRNA deacylase activity"/>
    <property type="evidence" value="ECO:0007669"/>
    <property type="project" value="InterPro"/>
</dbReference>
<dbReference type="CDD" id="cd04332">
    <property type="entry name" value="YbaK_like"/>
    <property type="match status" value="1"/>
</dbReference>
<proteinExistence type="predicted"/>
<dbReference type="RefSeq" id="WP_095329288.1">
    <property type="nucleotide sequence ID" value="NZ_JABRVO010000043.1"/>
</dbReference>
<evidence type="ECO:0000313" key="3">
    <source>
        <dbReference type="Proteomes" id="UP000216961"/>
    </source>
</evidence>
<protein>
    <recommendedName>
        <fullName evidence="1">YbaK/aminoacyl-tRNA synthetase-associated domain-containing protein</fullName>
    </recommendedName>
</protein>
<dbReference type="Gene3D" id="3.90.960.10">
    <property type="entry name" value="YbaK/aminoacyl-tRNA synthetase-associated domain"/>
    <property type="match status" value="1"/>
</dbReference>
<dbReference type="SUPFAM" id="SSF55826">
    <property type="entry name" value="YbaK/ProRS associated domain"/>
    <property type="match status" value="1"/>
</dbReference>
<evidence type="ECO:0000313" key="2">
    <source>
        <dbReference type="EMBL" id="PAD84354.1"/>
    </source>
</evidence>
<dbReference type="EMBL" id="NPBQ01000030">
    <property type="protein sequence ID" value="PAD84354.1"/>
    <property type="molecule type" value="Genomic_DNA"/>
</dbReference>
<sequence>MNELEEILERSKYRYEIIHHQKPIHSREDGMNYFEIEAGQTAPTFILKTDKGYFVFIVSGKRDKLDLKKIAILLDCSKVKLASPKEVKTVTGFEVGSVPMVGLNLPCVLDKKLFKYDFVYGGTGKATCTLKIEPQALQELNHVVAILES</sequence>
<evidence type="ECO:0000259" key="1">
    <source>
        <dbReference type="Pfam" id="PF04073"/>
    </source>
</evidence>
<dbReference type="InterPro" id="IPR036754">
    <property type="entry name" value="YbaK/aa-tRNA-synt-asso_dom_sf"/>
</dbReference>
<dbReference type="InterPro" id="IPR007214">
    <property type="entry name" value="YbaK/aa-tRNA-synth-assoc-dom"/>
</dbReference>
<gene>
    <name evidence="2" type="ORF">CHH57_05550</name>
</gene>
<dbReference type="Proteomes" id="UP000216961">
    <property type="component" value="Unassembled WGS sequence"/>
</dbReference>